<dbReference type="InterPro" id="IPR003673">
    <property type="entry name" value="CoA-Trfase_fam_III"/>
</dbReference>
<evidence type="ECO:0000256" key="2">
    <source>
        <dbReference type="ARBA" id="ARBA00022679"/>
    </source>
</evidence>
<dbReference type="Pfam" id="PF02515">
    <property type="entry name" value="CoA_transf_3"/>
    <property type="match status" value="1"/>
</dbReference>
<feature type="non-terminal residue" evidence="4">
    <location>
        <position position="1"/>
    </location>
</feature>
<comment type="similarity">
    <text evidence="1">Belongs to the CoA-transferase III family.</text>
</comment>
<dbReference type="PANTHER" id="PTHR48207:SF3">
    <property type="entry name" value="SUCCINATE--HYDROXYMETHYLGLUTARATE COA-TRANSFERASE"/>
    <property type="match status" value="1"/>
</dbReference>
<evidence type="ECO:0008006" key="6">
    <source>
        <dbReference type="Google" id="ProtNLM"/>
    </source>
</evidence>
<name>A0A267DP91_9PLAT</name>
<dbReference type="Gene3D" id="3.30.1540.10">
    <property type="entry name" value="formyl-coa transferase, domain 3"/>
    <property type="match status" value="1"/>
</dbReference>
<dbReference type="GO" id="GO:0047369">
    <property type="term" value="F:succinate-hydroxymethylglutarate CoA-transferase activity"/>
    <property type="evidence" value="ECO:0007669"/>
    <property type="project" value="TreeGrafter"/>
</dbReference>
<dbReference type="InterPro" id="IPR023606">
    <property type="entry name" value="CoA-Trfase_III_dom_1_sf"/>
</dbReference>
<dbReference type="InterPro" id="IPR044855">
    <property type="entry name" value="CoA-Trfase_III_dom3_sf"/>
</dbReference>
<comment type="caution">
    <text evidence="4">The sequence shown here is derived from an EMBL/GenBank/DDBJ whole genome shotgun (WGS) entry which is preliminary data.</text>
</comment>
<evidence type="ECO:0000256" key="1">
    <source>
        <dbReference type="ARBA" id="ARBA00008383"/>
    </source>
</evidence>
<evidence type="ECO:0000256" key="3">
    <source>
        <dbReference type="SAM" id="MobiDB-lite"/>
    </source>
</evidence>
<dbReference type="GO" id="GO:0005739">
    <property type="term" value="C:mitochondrion"/>
    <property type="evidence" value="ECO:0007669"/>
    <property type="project" value="TreeGrafter"/>
</dbReference>
<reference evidence="4 5" key="1">
    <citation type="submission" date="2017-06" db="EMBL/GenBank/DDBJ databases">
        <title>A platform for efficient transgenesis in Macrostomum lignano, a flatworm model organism for stem cell research.</title>
        <authorList>
            <person name="Berezikov E."/>
        </authorList>
    </citation>
    <scope>NUCLEOTIDE SEQUENCE [LARGE SCALE GENOMIC DNA]</scope>
    <source>
        <strain evidence="4">DV1</strain>
        <tissue evidence="4">Whole organism</tissue>
    </source>
</reference>
<dbReference type="STRING" id="282301.A0A267DP91"/>
<dbReference type="OrthoDB" id="5863171at2759"/>
<keyword evidence="5" id="KW-1185">Reference proteome</keyword>
<accession>A0A267DP91</accession>
<keyword evidence="2" id="KW-0808">Transferase</keyword>
<evidence type="ECO:0000313" key="5">
    <source>
        <dbReference type="Proteomes" id="UP000215902"/>
    </source>
</evidence>
<protein>
    <recommendedName>
        <fullName evidence="6">CoA transferase</fullName>
    </recommendedName>
</protein>
<dbReference type="AlphaFoldDB" id="A0A267DP91"/>
<proteinExistence type="inferred from homology"/>
<dbReference type="InterPro" id="IPR050483">
    <property type="entry name" value="CoA-transferase_III_domain"/>
</dbReference>
<sequence length="412" mass="43926">PPVPISAHRPLAGIRVLDLTRVLAGPYCSMILGDMGADVIKVERPGGGDETRQWGPPFAAEDSVYFLSVNRNKRSVCLDFGQPAGADLVRRLSRRCDVLLENFVPGKLAKRGLDFASLSAQNPGLIYCSISGFGQSGPWRRRAGYDVAAAAIGGFLGITGEPDGPPVRAGVAVTDLSTGLYALSAILAALYRRRTAESLGEVGRGCWIDANLLDTQVATMSHVAASFLHTGQEPSRWGTGHANLAPYQAFDTSDRRQLILGAGNDRQFGVLCRRLGAPHLATDPRFLSNRLRVANRTSLIPLIQALVRARPLADWLATLEGSDLPYGPVNTVAEALASPPVADPASGLLVTCEHPAAGRVTAPGPAVRFDGRRGEVTRPPPRLGEHTDEVLGELLDCGCEELLELRRGKVIA</sequence>
<dbReference type="Gene3D" id="3.40.50.10540">
    <property type="entry name" value="Crotonobetainyl-coa:carnitine coa-transferase, domain 1"/>
    <property type="match status" value="1"/>
</dbReference>
<organism evidence="4 5">
    <name type="scientific">Macrostomum lignano</name>
    <dbReference type="NCBI Taxonomy" id="282301"/>
    <lineage>
        <taxon>Eukaryota</taxon>
        <taxon>Metazoa</taxon>
        <taxon>Spiralia</taxon>
        <taxon>Lophotrochozoa</taxon>
        <taxon>Platyhelminthes</taxon>
        <taxon>Rhabditophora</taxon>
        <taxon>Macrostomorpha</taxon>
        <taxon>Macrostomida</taxon>
        <taxon>Macrostomidae</taxon>
        <taxon>Macrostomum</taxon>
    </lineage>
</organism>
<dbReference type="Proteomes" id="UP000215902">
    <property type="component" value="Unassembled WGS sequence"/>
</dbReference>
<dbReference type="SUPFAM" id="SSF89796">
    <property type="entry name" value="CoA-transferase family III (CaiB/BaiF)"/>
    <property type="match status" value="1"/>
</dbReference>
<dbReference type="EMBL" id="NIVC01003500">
    <property type="protein sequence ID" value="PAA51120.1"/>
    <property type="molecule type" value="Genomic_DNA"/>
</dbReference>
<dbReference type="PANTHER" id="PTHR48207">
    <property type="entry name" value="SUCCINATE--HYDROXYMETHYLGLUTARATE COA-TRANSFERASE"/>
    <property type="match status" value="1"/>
</dbReference>
<gene>
    <name evidence="4" type="ORF">BOX15_Mlig033298g2</name>
</gene>
<evidence type="ECO:0000313" key="4">
    <source>
        <dbReference type="EMBL" id="PAA51120.1"/>
    </source>
</evidence>
<feature type="region of interest" description="Disordered" evidence="3">
    <location>
        <begin position="361"/>
        <end position="385"/>
    </location>
</feature>